<dbReference type="Proteomes" id="UP000198649">
    <property type="component" value="Unassembled WGS sequence"/>
</dbReference>
<organism evidence="1 2">
    <name type="scientific">Nocardioides psychrotolerans</name>
    <dbReference type="NCBI Taxonomy" id="1005945"/>
    <lineage>
        <taxon>Bacteria</taxon>
        <taxon>Bacillati</taxon>
        <taxon>Actinomycetota</taxon>
        <taxon>Actinomycetes</taxon>
        <taxon>Propionibacteriales</taxon>
        <taxon>Nocardioidaceae</taxon>
        <taxon>Nocardioides</taxon>
    </lineage>
</organism>
<dbReference type="RefSeq" id="WP_091113865.1">
    <property type="nucleotide sequence ID" value="NZ_BKAF01000011.1"/>
</dbReference>
<evidence type="ECO:0000313" key="1">
    <source>
        <dbReference type="EMBL" id="SFI51150.1"/>
    </source>
</evidence>
<evidence type="ECO:0000313" key="2">
    <source>
        <dbReference type="Proteomes" id="UP000198649"/>
    </source>
</evidence>
<protein>
    <submittedName>
        <fullName evidence="1">Uncharacterized protein</fullName>
    </submittedName>
</protein>
<dbReference type="STRING" id="1005945.SAMN05216561_109137"/>
<dbReference type="AlphaFoldDB" id="A0A1I3ITG9"/>
<reference evidence="1 2" key="1">
    <citation type="submission" date="2016-10" db="EMBL/GenBank/DDBJ databases">
        <authorList>
            <person name="de Groot N.N."/>
        </authorList>
    </citation>
    <scope>NUCLEOTIDE SEQUENCE [LARGE SCALE GENOMIC DNA]</scope>
    <source>
        <strain evidence="1 2">CGMCC 1.11156</strain>
    </source>
</reference>
<name>A0A1I3ITG9_9ACTN</name>
<sequence length="86" mass="9573">MTQKRILRANARKLALQRDRMTQDAFAKYAADPDDPDVQDVIDQLVEDDPSETARELFAIAARLLHEVADATGSSPDHVLARISRA</sequence>
<accession>A0A1I3ITG9</accession>
<gene>
    <name evidence="1" type="ORF">SAMN05216561_109137</name>
</gene>
<proteinExistence type="predicted"/>
<keyword evidence="2" id="KW-1185">Reference proteome</keyword>
<dbReference type="EMBL" id="FOQG01000009">
    <property type="protein sequence ID" value="SFI51150.1"/>
    <property type="molecule type" value="Genomic_DNA"/>
</dbReference>